<feature type="domain" description="ABC3 transporter permease C-terminal" evidence="8">
    <location>
        <begin position="287"/>
        <end position="400"/>
    </location>
</feature>
<comment type="similarity">
    <text evidence="6">Belongs to the ABC-4 integral membrane protein family.</text>
</comment>
<dbReference type="PANTHER" id="PTHR30572:SF4">
    <property type="entry name" value="ABC TRANSPORTER PERMEASE YTRF"/>
    <property type="match status" value="1"/>
</dbReference>
<evidence type="ECO:0000313" key="9">
    <source>
        <dbReference type="EMBL" id="MBM6737535.1"/>
    </source>
</evidence>
<evidence type="ECO:0000256" key="5">
    <source>
        <dbReference type="ARBA" id="ARBA00023136"/>
    </source>
</evidence>
<feature type="transmembrane region" description="Helical" evidence="7">
    <location>
        <begin position="337"/>
        <end position="357"/>
    </location>
</feature>
<feature type="domain" description="ABC3 transporter permease C-terminal" evidence="8">
    <location>
        <begin position="742"/>
        <end position="858"/>
    </location>
</feature>
<evidence type="ECO:0000256" key="6">
    <source>
        <dbReference type="ARBA" id="ARBA00038076"/>
    </source>
</evidence>
<keyword evidence="5 7" id="KW-0472">Membrane</keyword>
<feature type="transmembrane region" description="Helical" evidence="7">
    <location>
        <begin position="829"/>
        <end position="852"/>
    </location>
</feature>
<reference evidence="9 10" key="1">
    <citation type="journal article" date="2021" name="Sci. Rep.">
        <title>The distribution of antibiotic resistance genes in chicken gut microbiota commensals.</title>
        <authorList>
            <person name="Juricova H."/>
            <person name="Matiasovicova J."/>
            <person name="Kubasova T."/>
            <person name="Cejkova D."/>
            <person name="Rychlik I."/>
        </authorList>
    </citation>
    <scope>NUCLEOTIDE SEQUENCE [LARGE SCALE GENOMIC DNA]</scope>
    <source>
        <strain evidence="9 10">An773</strain>
    </source>
</reference>
<protein>
    <submittedName>
        <fullName evidence="9">FtsX-like permease family protein</fullName>
    </submittedName>
</protein>
<comment type="caution">
    <text evidence="9">The sequence shown here is derived from an EMBL/GenBank/DDBJ whole genome shotgun (WGS) entry which is preliminary data.</text>
</comment>
<organism evidence="9 10">
    <name type="scientific">Faecalicatena fissicatena</name>
    <dbReference type="NCBI Taxonomy" id="290055"/>
    <lineage>
        <taxon>Bacteria</taxon>
        <taxon>Bacillati</taxon>
        <taxon>Bacillota</taxon>
        <taxon>Clostridia</taxon>
        <taxon>Lachnospirales</taxon>
        <taxon>Lachnospiraceae</taxon>
        <taxon>Faecalicatena</taxon>
    </lineage>
</organism>
<keyword evidence="10" id="KW-1185">Reference proteome</keyword>
<feature type="transmembrane region" description="Helical" evidence="7">
    <location>
        <begin position="278"/>
        <end position="302"/>
    </location>
</feature>
<evidence type="ECO:0000256" key="2">
    <source>
        <dbReference type="ARBA" id="ARBA00022475"/>
    </source>
</evidence>
<comment type="subcellular location">
    <subcellularLocation>
        <location evidence="1">Cell membrane</location>
        <topology evidence="1">Multi-pass membrane protein</topology>
    </subcellularLocation>
</comment>
<proteinExistence type="inferred from homology"/>
<dbReference type="PANTHER" id="PTHR30572">
    <property type="entry name" value="MEMBRANE COMPONENT OF TRANSPORTER-RELATED"/>
    <property type="match status" value="1"/>
</dbReference>
<evidence type="ECO:0000256" key="3">
    <source>
        <dbReference type="ARBA" id="ARBA00022692"/>
    </source>
</evidence>
<gene>
    <name evidence="9" type="ORF">H7U36_05355</name>
</gene>
<dbReference type="InterPro" id="IPR003838">
    <property type="entry name" value="ABC3_permease_C"/>
</dbReference>
<accession>A0ABS2E7F3</accession>
<evidence type="ECO:0000256" key="4">
    <source>
        <dbReference type="ARBA" id="ARBA00022989"/>
    </source>
</evidence>
<name>A0ABS2E7F3_9FIRM</name>
<dbReference type="Proteomes" id="UP000716906">
    <property type="component" value="Unassembled WGS sequence"/>
</dbReference>
<evidence type="ECO:0000256" key="1">
    <source>
        <dbReference type="ARBA" id="ARBA00004651"/>
    </source>
</evidence>
<feature type="transmembrane region" description="Helical" evidence="7">
    <location>
        <begin position="377"/>
        <end position="395"/>
    </location>
</feature>
<feature type="transmembrane region" description="Helical" evidence="7">
    <location>
        <begin position="786"/>
        <end position="809"/>
    </location>
</feature>
<keyword evidence="3 7" id="KW-0812">Transmembrane</keyword>
<feature type="transmembrane region" description="Helical" evidence="7">
    <location>
        <begin position="447"/>
        <end position="465"/>
    </location>
</feature>
<keyword evidence="4 7" id="KW-1133">Transmembrane helix</keyword>
<sequence length="868" mass="97057">MRKVKNKKVIRNLADKSFKASRTRNMIAVLAIALTAMLFTALFTIGLGTLENFQRATMRQSGGDSHGVIKDVTMEQYEKLKDHSLIKESAACEILSDGVLNPEFLKRHVELWYVPEYHYPHRFITIKEGTAPVKADEVLVDDMTLRLLGLPEETGQQITLSLQLGQVDPQVVERTFTVTGILQSDPALNVGFVIASENYLTEYAQELKGSRDENGNVMGSGAGNIQMDVNFSNSWGIQKKLDQVITESGFSVTEGDPDYLASNANWAYISDGTESDPVAMAAVGAGLFIILLTGYLIIYNVFQISVIKDIRYYGLLKTIGTTGPQVERIVGRQAWRLAAAGIPLGLLLGFVIGKWIVPLVLARSSYAGGEVEVSLNPLIFLGAILFSLATVWISTRKPARIAGRVSPVEAVRYTEGAGGKKKEKRSTDGGKIWRMVLSNLGRSKGKTVIIIASLSLSVVLLNTVFNISGSFSMDKFLQKYVVSDFLIANARYFNYEYYGMAEEVQEKNLTESFIEACQEQDGFEKGGRIYMTCEIALDPESYKPTEHVLEDKNGDLYYMRGSTKEPYWKDENGNYLTAFYGMEDYPLEKVEPVEGETDPAVIKEKLVTGKYVLGQVDVDDNGKVLKDRIRYHAGDQITLVMEDGEERQFEILSLIKENTRLTNRNGANFAFYTTEDVFKEMASPQFLMSYLFDVEDDKEAAFEEFVDNYTTSQEPLMNYESKQRWVSEFLSLNMLFTLVGGVLTLVVGVIGVLNFVNSILTGIVTRKRELAMMEAIGMTRRQLVRMLMLEGIYYAGITILVSLAAGSLLSMTLVRALADGMWFMDYHFVLWPMLPVFPILLLLGILVPYLAYLPQRKESVVSVISREV</sequence>
<dbReference type="InterPro" id="IPR050250">
    <property type="entry name" value="Macrolide_Exporter_MacB"/>
</dbReference>
<feature type="transmembrane region" description="Helical" evidence="7">
    <location>
        <begin position="734"/>
        <end position="765"/>
    </location>
</feature>
<dbReference type="RefSeq" id="WP_205155776.1">
    <property type="nucleotide sequence ID" value="NZ_JACLYY010000004.1"/>
</dbReference>
<dbReference type="Pfam" id="PF02687">
    <property type="entry name" value="FtsX"/>
    <property type="match status" value="2"/>
</dbReference>
<evidence type="ECO:0000313" key="10">
    <source>
        <dbReference type="Proteomes" id="UP000716906"/>
    </source>
</evidence>
<keyword evidence="2" id="KW-1003">Cell membrane</keyword>
<dbReference type="EMBL" id="JACLYY010000004">
    <property type="protein sequence ID" value="MBM6737535.1"/>
    <property type="molecule type" value="Genomic_DNA"/>
</dbReference>
<feature type="transmembrane region" description="Helical" evidence="7">
    <location>
        <begin position="26"/>
        <end position="50"/>
    </location>
</feature>
<evidence type="ECO:0000259" key="8">
    <source>
        <dbReference type="Pfam" id="PF02687"/>
    </source>
</evidence>
<evidence type="ECO:0000256" key="7">
    <source>
        <dbReference type="SAM" id="Phobius"/>
    </source>
</evidence>